<dbReference type="PANTHER" id="PTHR42928">
    <property type="entry name" value="TRICARBOXYLATE-BINDING PROTEIN"/>
    <property type="match status" value="1"/>
</dbReference>
<dbReference type="Gene3D" id="3.40.190.150">
    <property type="entry name" value="Bordetella uptake gene, domain 1"/>
    <property type="match status" value="1"/>
</dbReference>
<dbReference type="PIRSF" id="PIRSF017082">
    <property type="entry name" value="YflP"/>
    <property type="match status" value="1"/>
</dbReference>
<dbReference type="Proteomes" id="UP001305521">
    <property type="component" value="Chromosome"/>
</dbReference>
<keyword evidence="2" id="KW-0732">Signal</keyword>
<dbReference type="CDD" id="cd07012">
    <property type="entry name" value="PBP2_Bug_TTT"/>
    <property type="match status" value="1"/>
</dbReference>
<reference evidence="3 4" key="1">
    <citation type="submission" date="2023-11" db="EMBL/GenBank/DDBJ databases">
        <title>Arctic aerobic anoxygenic photoheterotroph Sediminicoccus rosea KRV36 adapts its photosynthesis to long days of polar summer.</title>
        <authorList>
            <person name="Tomasch J."/>
            <person name="Kopejtka K."/>
            <person name="Bily T."/>
            <person name="Gardiner A.T."/>
            <person name="Gardian Z."/>
            <person name="Shivaramu S."/>
            <person name="Koblizek M."/>
            <person name="Engelhardt F."/>
            <person name="Kaftan D."/>
        </authorList>
    </citation>
    <scope>NUCLEOTIDE SEQUENCE [LARGE SCALE GENOMIC DNA]</scope>
    <source>
        <strain evidence="3 4">R-30</strain>
    </source>
</reference>
<dbReference type="EMBL" id="CP137852">
    <property type="protein sequence ID" value="WPB83569.1"/>
    <property type="molecule type" value="Genomic_DNA"/>
</dbReference>
<organism evidence="3 4">
    <name type="scientific">Sediminicoccus rosea</name>
    <dbReference type="NCBI Taxonomy" id="1225128"/>
    <lineage>
        <taxon>Bacteria</taxon>
        <taxon>Pseudomonadati</taxon>
        <taxon>Pseudomonadota</taxon>
        <taxon>Alphaproteobacteria</taxon>
        <taxon>Acetobacterales</taxon>
        <taxon>Roseomonadaceae</taxon>
        <taxon>Sediminicoccus</taxon>
    </lineage>
</organism>
<dbReference type="Gene3D" id="3.40.190.10">
    <property type="entry name" value="Periplasmic binding protein-like II"/>
    <property type="match status" value="1"/>
</dbReference>
<sequence length="325" mass="34127">MPMPRRGLIAASLGLAAPALSSAGAQEAYPSRPVSVVVPWGPGGPTDAFARVLSQRLSTDLGQPFPVDNRVGANGTIGMAFAARARPDGYTVVIAPNSTYAVAPHLYQLPYNNERDFVGIGLLVSMPIFMLVHRNSPATTVAEYVALARRPNSRLTYANASVGATSHLASEMLLQSAGIEVLEVNYRGGGPAVQAVVAGEAGMVFMPAAAVMGFIRSGELRALGVASATRSPLAPEVPTFREQGFPDVEIVEHVAMLAPAGTPQPILERLNAACRAALRAPDMQPRLDALAVTAETRPLGEWAAYAAAESAKWGAVVRARNIRVQ</sequence>
<dbReference type="InterPro" id="IPR042100">
    <property type="entry name" value="Bug_dom1"/>
</dbReference>
<accession>A0ABZ0PCZ8</accession>
<keyword evidence="4" id="KW-1185">Reference proteome</keyword>
<evidence type="ECO:0000256" key="1">
    <source>
        <dbReference type="ARBA" id="ARBA00006987"/>
    </source>
</evidence>
<evidence type="ECO:0000313" key="4">
    <source>
        <dbReference type="Proteomes" id="UP001305521"/>
    </source>
</evidence>
<dbReference type="RefSeq" id="WP_318647543.1">
    <property type="nucleotide sequence ID" value="NZ_CP137852.1"/>
</dbReference>
<protein>
    <submittedName>
        <fullName evidence="3">Tripartite tricarboxylate transporter substrate binding protein</fullName>
    </submittedName>
</protein>
<evidence type="ECO:0000313" key="3">
    <source>
        <dbReference type="EMBL" id="WPB83569.1"/>
    </source>
</evidence>
<evidence type="ECO:0000256" key="2">
    <source>
        <dbReference type="SAM" id="SignalP"/>
    </source>
</evidence>
<dbReference type="InterPro" id="IPR005064">
    <property type="entry name" value="BUG"/>
</dbReference>
<dbReference type="SUPFAM" id="SSF53850">
    <property type="entry name" value="Periplasmic binding protein-like II"/>
    <property type="match status" value="1"/>
</dbReference>
<feature type="signal peptide" evidence="2">
    <location>
        <begin position="1"/>
        <end position="25"/>
    </location>
</feature>
<dbReference type="PANTHER" id="PTHR42928:SF5">
    <property type="entry name" value="BLR1237 PROTEIN"/>
    <property type="match status" value="1"/>
</dbReference>
<dbReference type="Pfam" id="PF03401">
    <property type="entry name" value="TctC"/>
    <property type="match status" value="1"/>
</dbReference>
<name>A0ABZ0PCZ8_9PROT</name>
<feature type="chain" id="PRO_5045466939" evidence="2">
    <location>
        <begin position="26"/>
        <end position="325"/>
    </location>
</feature>
<gene>
    <name evidence="3" type="ORF">R9Z33_15820</name>
</gene>
<comment type="similarity">
    <text evidence="1">Belongs to the UPF0065 (bug) family.</text>
</comment>
<proteinExistence type="inferred from homology"/>